<evidence type="ECO:0000313" key="1">
    <source>
        <dbReference type="EMBL" id="MBX51752.1"/>
    </source>
</evidence>
<protein>
    <submittedName>
        <fullName evidence="1">Uncharacterized protein</fullName>
    </submittedName>
</protein>
<organism evidence="1">
    <name type="scientific">Rhizophora mucronata</name>
    <name type="common">Asiatic mangrove</name>
    <dbReference type="NCBI Taxonomy" id="61149"/>
    <lineage>
        <taxon>Eukaryota</taxon>
        <taxon>Viridiplantae</taxon>
        <taxon>Streptophyta</taxon>
        <taxon>Embryophyta</taxon>
        <taxon>Tracheophyta</taxon>
        <taxon>Spermatophyta</taxon>
        <taxon>Magnoliopsida</taxon>
        <taxon>eudicotyledons</taxon>
        <taxon>Gunneridae</taxon>
        <taxon>Pentapetalae</taxon>
        <taxon>rosids</taxon>
        <taxon>fabids</taxon>
        <taxon>Malpighiales</taxon>
        <taxon>Rhizophoraceae</taxon>
        <taxon>Rhizophora</taxon>
    </lineage>
</organism>
<proteinExistence type="predicted"/>
<dbReference type="AlphaFoldDB" id="A0A2P2PAJ9"/>
<accession>A0A2P2PAJ9</accession>
<reference evidence="1" key="1">
    <citation type="submission" date="2018-02" db="EMBL/GenBank/DDBJ databases">
        <title>Rhizophora mucronata_Transcriptome.</title>
        <authorList>
            <person name="Meera S.P."/>
            <person name="Sreeshan A."/>
            <person name="Augustine A."/>
        </authorList>
    </citation>
    <scope>NUCLEOTIDE SEQUENCE</scope>
    <source>
        <tissue evidence="1">Leaf</tissue>
    </source>
</reference>
<dbReference type="EMBL" id="GGEC01071268">
    <property type="protein sequence ID" value="MBX51752.1"/>
    <property type="molecule type" value="Transcribed_RNA"/>
</dbReference>
<name>A0A2P2PAJ9_RHIMU</name>
<sequence length="36" mass="3991">MSLKVCMRIEAIFIQGPSVEANLSGRLLFSFCLKTS</sequence>